<feature type="domain" description="VOC" evidence="1">
    <location>
        <begin position="1"/>
        <end position="124"/>
    </location>
</feature>
<dbReference type="InterPro" id="IPR025870">
    <property type="entry name" value="Glyoxalase-like_dom"/>
</dbReference>
<protein>
    <submittedName>
        <fullName evidence="2">Lactoylglutathione lyase</fullName>
    </submittedName>
</protein>
<proteinExistence type="predicted"/>
<dbReference type="Gene3D" id="3.10.180.10">
    <property type="entry name" value="2,3-Dihydroxybiphenyl 1,2-Dioxygenase, domain 1"/>
    <property type="match status" value="1"/>
</dbReference>
<dbReference type="Proteomes" id="UP001157355">
    <property type="component" value="Unassembled WGS sequence"/>
</dbReference>
<accession>A0AA37TRX8</accession>
<sequence length="126" mass="13549">MIYRYTILYVASVPETLQFYEAAFGFPIGFLHEGGDYGELITGDTKLAFSSHALMDSIGKEVATEPPAKPSYELAFETTDVAAAVARAIDAGAVLVKPITEMPWGQTLAYVRAPEGTLIELCTPTA</sequence>
<dbReference type="PROSITE" id="PS51819">
    <property type="entry name" value="VOC"/>
    <property type="match status" value="1"/>
</dbReference>
<keyword evidence="2" id="KW-0456">Lyase</keyword>
<organism evidence="2 3">
    <name type="scientific">Cypionkella aquatica</name>
    <dbReference type="NCBI Taxonomy" id="1756042"/>
    <lineage>
        <taxon>Bacteria</taxon>
        <taxon>Pseudomonadati</taxon>
        <taxon>Pseudomonadota</taxon>
        <taxon>Alphaproteobacteria</taxon>
        <taxon>Rhodobacterales</taxon>
        <taxon>Paracoccaceae</taxon>
        <taxon>Cypionkella</taxon>
    </lineage>
</organism>
<name>A0AA37TRX8_9RHOB</name>
<dbReference type="InterPro" id="IPR029068">
    <property type="entry name" value="Glyas_Bleomycin-R_OHBP_Dase"/>
</dbReference>
<dbReference type="InterPro" id="IPR037523">
    <property type="entry name" value="VOC_core"/>
</dbReference>
<dbReference type="AlphaFoldDB" id="A0AA37TRX8"/>
<dbReference type="EMBL" id="BSPP01000005">
    <property type="protein sequence ID" value="GLS86437.1"/>
    <property type="molecule type" value="Genomic_DNA"/>
</dbReference>
<comment type="caution">
    <text evidence="2">The sequence shown here is derived from an EMBL/GenBank/DDBJ whole genome shotgun (WGS) entry which is preliminary data.</text>
</comment>
<dbReference type="Pfam" id="PF12681">
    <property type="entry name" value="Glyoxalase_2"/>
    <property type="match status" value="1"/>
</dbReference>
<dbReference type="GO" id="GO:0016829">
    <property type="term" value="F:lyase activity"/>
    <property type="evidence" value="ECO:0007669"/>
    <property type="project" value="UniProtKB-KW"/>
</dbReference>
<evidence type="ECO:0000313" key="3">
    <source>
        <dbReference type="Proteomes" id="UP001157355"/>
    </source>
</evidence>
<dbReference type="PANTHER" id="PTHR34109">
    <property type="entry name" value="BNAUNNG04460D PROTEIN-RELATED"/>
    <property type="match status" value="1"/>
</dbReference>
<evidence type="ECO:0000259" key="1">
    <source>
        <dbReference type="PROSITE" id="PS51819"/>
    </source>
</evidence>
<reference evidence="2 3" key="1">
    <citation type="journal article" date="2014" name="Int. J. Syst. Evol. Microbiol.">
        <title>Complete genome sequence of Corynebacterium casei LMG S-19264T (=DSM 44701T), isolated from a smear-ripened cheese.</title>
        <authorList>
            <consortium name="US DOE Joint Genome Institute (JGI-PGF)"/>
            <person name="Walter F."/>
            <person name="Albersmeier A."/>
            <person name="Kalinowski J."/>
            <person name="Ruckert C."/>
        </authorList>
    </citation>
    <scope>NUCLEOTIDE SEQUENCE [LARGE SCALE GENOMIC DNA]</scope>
    <source>
        <strain evidence="2 3">NBRC 111766</strain>
    </source>
</reference>
<dbReference type="SUPFAM" id="SSF54593">
    <property type="entry name" value="Glyoxalase/Bleomycin resistance protein/Dihydroxybiphenyl dioxygenase"/>
    <property type="match status" value="1"/>
</dbReference>
<dbReference type="CDD" id="cd07264">
    <property type="entry name" value="VOC_like"/>
    <property type="match status" value="1"/>
</dbReference>
<keyword evidence="3" id="KW-1185">Reference proteome</keyword>
<dbReference type="RefSeq" id="WP_284324661.1">
    <property type="nucleotide sequence ID" value="NZ_BSPP01000005.1"/>
</dbReference>
<gene>
    <name evidence="2" type="ORF">GCM10010873_14110</name>
</gene>
<evidence type="ECO:0000313" key="2">
    <source>
        <dbReference type="EMBL" id="GLS86437.1"/>
    </source>
</evidence>